<evidence type="ECO:0000256" key="10">
    <source>
        <dbReference type="ARBA" id="ARBA00022908"/>
    </source>
</evidence>
<proteinExistence type="predicted"/>
<dbReference type="PANTHER" id="PTHR42648:SF11">
    <property type="entry name" value="TRANSPOSON TY4-P GAG-POL POLYPROTEIN"/>
    <property type="match status" value="1"/>
</dbReference>
<feature type="region of interest" description="Disordered" evidence="17">
    <location>
        <begin position="411"/>
        <end position="432"/>
    </location>
</feature>
<dbReference type="GO" id="GO:0003723">
    <property type="term" value="F:RNA binding"/>
    <property type="evidence" value="ECO:0007669"/>
    <property type="project" value="UniProtKB-KW"/>
</dbReference>
<dbReference type="InterPro" id="IPR057670">
    <property type="entry name" value="SH3_retrovirus"/>
</dbReference>
<dbReference type="InterPro" id="IPR039537">
    <property type="entry name" value="Retrotran_Ty1/copia-like"/>
</dbReference>
<dbReference type="VEuPathDB" id="FungiDB:PSHT_08006"/>
<feature type="domain" description="Integrase catalytic" evidence="18">
    <location>
        <begin position="671"/>
        <end position="844"/>
    </location>
</feature>
<keyword evidence="9" id="KW-0694">RNA-binding</keyword>
<dbReference type="Proteomes" id="UP000238274">
    <property type="component" value="Unassembled WGS sequence"/>
</dbReference>
<keyword evidence="6" id="KW-0255">Endonuclease</keyword>
<comment type="catalytic activity">
    <reaction evidence="16">
        <text>DNA(n) + a 2'-deoxyribonucleoside 5'-triphosphate = DNA(n+1) + diphosphate</text>
        <dbReference type="Rhea" id="RHEA:22508"/>
        <dbReference type="Rhea" id="RHEA-COMP:17339"/>
        <dbReference type="Rhea" id="RHEA-COMP:17340"/>
        <dbReference type="ChEBI" id="CHEBI:33019"/>
        <dbReference type="ChEBI" id="CHEBI:61560"/>
        <dbReference type="ChEBI" id="CHEBI:173112"/>
        <dbReference type="EC" id="2.7.7.7"/>
    </reaction>
</comment>
<evidence type="ECO:0000256" key="14">
    <source>
        <dbReference type="ARBA" id="ARBA00023268"/>
    </source>
</evidence>
<keyword evidence="12" id="KW-0808">Transferase</keyword>
<evidence type="ECO:0000256" key="8">
    <source>
        <dbReference type="ARBA" id="ARBA00022842"/>
    </source>
</evidence>
<dbReference type="EMBL" id="PKSM01000102">
    <property type="protein sequence ID" value="POW12694.1"/>
    <property type="molecule type" value="Genomic_DNA"/>
</dbReference>
<comment type="catalytic activity">
    <reaction evidence="15">
        <text>DNA(n) + a 2'-deoxyribonucleoside 5'-triphosphate = DNA(n+1) + diphosphate</text>
        <dbReference type="Rhea" id="RHEA:22508"/>
        <dbReference type="Rhea" id="RHEA-COMP:17339"/>
        <dbReference type="Rhea" id="RHEA-COMP:17340"/>
        <dbReference type="ChEBI" id="CHEBI:33019"/>
        <dbReference type="ChEBI" id="CHEBI:61560"/>
        <dbReference type="ChEBI" id="CHEBI:173112"/>
        <dbReference type="EC" id="2.7.7.49"/>
    </reaction>
</comment>
<dbReference type="Pfam" id="PF07727">
    <property type="entry name" value="RVT_2"/>
    <property type="match status" value="1"/>
</dbReference>
<dbReference type="Pfam" id="PF25597">
    <property type="entry name" value="SH3_retrovirus"/>
    <property type="match status" value="1"/>
</dbReference>
<dbReference type="SUPFAM" id="SSF57756">
    <property type="entry name" value="Retrovirus zinc finger-like domains"/>
    <property type="match status" value="1"/>
</dbReference>
<dbReference type="InterPro" id="IPR012337">
    <property type="entry name" value="RNaseH-like_sf"/>
</dbReference>
<keyword evidence="10" id="KW-0229">DNA integration</keyword>
<evidence type="ECO:0000259" key="18">
    <source>
        <dbReference type="PROSITE" id="PS50994"/>
    </source>
</evidence>
<reference evidence="19 20" key="1">
    <citation type="submission" date="2017-12" db="EMBL/GenBank/DDBJ databases">
        <title>Gene loss provides genomic basis for host adaptation in cereal stripe rust fungi.</title>
        <authorList>
            <person name="Xia C."/>
        </authorList>
    </citation>
    <scope>NUCLEOTIDE SEQUENCE [LARGE SCALE GENOMIC DNA]</scope>
    <source>
        <strain evidence="19 20">93TX-2</strain>
    </source>
</reference>
<dbReference type="InterPro" id="IPR036875">
    <property type="entry name" value="Znf_CCHC_sf"/>
</dbReference>
<keyword evidence="14" id="KW-0511">Multifunctional enzyme</keyword>
<evidence type="ECO:0000313" key="19">
    <source>
        <dbReference type="EMBL" id="POW12694.1"/>
    </source>
</evidence>
<dbReference type="GO" id="GO:0006310">
    <property type="term" value="P:DNA recombination"/>
    <property type="evidence" value="ECO:0007669"/>
    <property type="project" value="UniProtKB-KW"/>
</dbReference>
<dbReference type="InterPro" id="IPR013103">
    <property type="entry name" value="RVT_2"/>
</dbReference>
<evidence type="ECO:0000256" key="11">
    <source>
        <dbReference type="ARBA" id="ARBA00022918"/>
    </source>
</evidence>
<evidence type="ECO:0000256" key="15">
    <source>
        <dbReference type="ARBA" id="ARBA00048173"/>
    </source>
</evidence>
<dbReference type="GO" id="GO:0005634">
    <property type="term" value="C:nucleus"/>
    <property type="evidence" value="ECO:0007669"/>
    <property type="project" value="UniProtKB-ARBA"/>
</dbReference>
<feature type="compositionally biased region" description="Basic and acidic residues" evidence="17">
    <location>
        <begin position="418"/>
        <end position="429"/>
    </location>
</feature>
<dbReference type="GO" id="GO:0006397">
    <property type="term" value="P:mRNA processing"/>
    <property type="evidence" value="ECO:0007669"/>
    <property type="project" value="UniProtKB-KW"/>
</dbReference>
<dbReference type="InterPro" id="IPR001584">
    <property type="entry name" value="Integrase_cat-core"/>
</dbReference>
<keyword evidence="7" id="KW-0378">Hydrolase</keyword>
<dbReference type="Gene3D" id="3.30.420.10">
    <property type="entry name" value="Ribonuclease H-like superfamily/Ribonuclease H"/>
    <property type="match status" value="1"/>
</dbReference>
<organism evidence="19 20">
    <name type="scientific">Puccinia striiformis</name>
    <dbReference type="NCBI Taxonomy" id="27350"/>
    <lineage>
        <taxon>Eukaryota</taxon>
        <taxon>Fungi</taxon>
        <taxon>Dikarya</taxon>
        <taxon>Basidiomycota</taxon>
        <taxon>Pucciniomycotina</taxon>
        <taxon>Pucciniomycetes</taxon>
        <taxon>Pucciniales</taxon>
        <taxon>Pucciniaceae</taxon>
        <taxon>Puccinia</taxon>
    </lineage>
</organism>
<keyword evidence="2" id="KW-0507">mRNA processing</keyword>
<evidence type="ECO:0000256" key="2">
    <source>
        <dbReference type="ARBA" id="ARBA00022664"/>
    </source>
</evidence>
<sequence length="1362" mass="153709">MSSEQIQSLAQSIRNVTRDLPQISLRSSFARYTHLSPSYNPGDPSRISQSKLLQGLWMSWLKTPAQQQERVRKHREKREQDKLDSHNVELDQTHDHLDLPPHLPNPSSSSSPDTAMDDDLSPDAKALVINLREELASMRQAQAEIKELFVRAKAPAPPPAPARDPSPPRKSLKEDMRQKFLCTPMKTWEQMNTRPAILLYLGDNFADWKACLDRTLRHAFCLTESWFKADDNFETLQPEEKLSVAALLRNMVVEALFKLIEHMDEPASIWKFLSARCSHTDRRRKLTVVDQIVGLIIQTSPSDDFTLSKWSAAKSEIDQMKVNIDELFGLLLQGHFKPPPGVNVQTYGFSVDQQLNGKATAPTFEEVTTIVQYATGNLMTKNTASSVNPVIDPMAMDLDKIQAMQSNRPYVAPHRRHNNSDEKPKKSFSVEKASYYRGRGQSDALTAKYGNKCAYCKEKGHWYSDCVNFWRDVATKQIPAPPDNHTAKDSTYIPPCRPENRFSPIENELTIPRTFYLAVSDCHVSVTKTGSVRIPTPTGTIWIEGVYLCEGVDGVILSTGRLISDGWKLIYKGTDATLIDPCNNKFKTVFHNFCWSLKTSLLQSKKVTQMPSFDSYLWHVRLGHVSDEIVKRYLRVNFPDVKAPWKEFFCQQCAVSKSLNKKSLGVETKIPRDKPLDLLVSDVMGPLPIDLSGCAYMLTLRDHFTTYTWCAPIACRADVPEKICQWLAHIKTAFGKYPIHIRCDNAPEYVHTLRSRLKPLGVTLAPVPPYSPKQNGEAERVNQTLGNMARTMLHGSQLSKMFWSHAYSTACHLHNRIPNSRTVDKCAVEMMYGVTPNPNTLYPFGAKAIVHIPKERRSKLDERAQDGRLIGYPAAGAGWMFWLPKEKRIVNSASATFPDFQRLPVTKEVKATDVDFILNQITLRLGQEETAEISAEEERQLSLLMIGPEHDLPKNTKQALSGPDAKEWKEVAKYEMGKFEELDVWVAVSPTAGMKALGGRWVFSIKRKSDGTIDKFRARYVAKGFNQRLGVDCNETYAPTASLNTLRLMISMSKVFNLPTVTFDVSSAYLYSPIEEDVYVQAPVEIFPELKGKVMKLKKALYGTKQAVRCWWKFFKKTVESLGFEASESSLLDELRKGMEAQLEIKWSNKVERLLPEEELVILTDEPVLQTEFRSVIGSLMYLASGTRPDLSYGVNLLARFCSNPSESHWKGLDWLVGYLKKSVNKGSTTGYLITHHGDSVAWGSKRQTVVALSTCAAEYLAISEGAQQLAHLINILDDVEYHPNLSMKCDNEAAILIVSDNASKKKTKYLQHAFYFANDLIRENNIELQWTSTHNQLADIFTKRLGPTKMTSAAAKLGLAG</sequence>
<dbReference type="GO" id="GO:0003964">
    <property type="term" value="F:RNA-directed DNA polymerase activity"/>
    <property type="evidence" value="ECO:0007669"/>
    <property type="project" value="UniProtKB-KW"/>
</dbReference>
<evidence type="ECO:0000256" key="16">
    <source>
        <dbReference type="ARBA" id="ARBA00049244"/>
    </source>
</evidence>
<feature type="region of interest" description="Disordered" evidence="17">
    <location>
        <begin position="67"/>
        <end position="120"/>
    </location>
</feature>
<evidence type="ECO:0000256" key="17">
    <source>
        <dbReference type="SAM" id="MobiDB-lite"/>
    </source>
</evidence>
<dbReference type="InterPro" id="IPR036397">
    <property type="entry name" value="RNaseH_sf"/>
</dbReference>
<feature type="region of interest" description="Disordered" evidence="17">
    <location>
        <begin position="152"/>
        <end position="173"/>
    </location>
</feature>
<dbReference type="PANTHER" id="PTHR42648">
    <property type="entry name" value="TRANSPOSASE, PUTATIVE-RELATED"/>
    <property type="match status" value="1"/>
</dbReference>
<evidence type="ECO:0000256" key="3">
    <source>
        <dbReference type="ARBA" id="ARBA00022695"/>
    </source>
</evidence>
<feature type="compositionally biased region" description="Basic and acidic residues" evidence="17">
    <location>
        <begin position="77"/>
        <end position="99"/>
    </location>
</feature>
<accession>A0A2S4VT33</accession>
<keyword evidence="12" id="KW-0239">DNA-directed DNA polymerase</keyword>
<evidence type="ECO:0000256" key="12">
    <source>
        <dbReference type="ARBA" id="ARBA00022932"/>
    </source>
</evidence>
<dbReference type="GO" id="GO:0016787">
    <property type="term" value="F:hydrolase activity"/>
    <property type="evidence" value="ECO:0007669"/>
    <property type="project" value="UniProtKB-KW"/>
</dbReference>
<keyword evidence="11" id="KW-0695">RNA-directed DNA polymerase</keyword>
<dbReference type="GO" id="GO:0003887">
    <property type="term" value="F:DNA-directed DNA polymerase activity"/>
    <property type="evidence" value="ECO:0007669"/>
    <property type="project" value="UniProtKB-KW"/>
</dbReference>
<evidence type="ECO:0000256" key="4">
    <source>
        <dbReference type="ARBA" id="ARBA00022722"/>
    </source>
</evidence>
<keyword evidence="5" id="KW-0479">Metal-binding</keyword>
<dbReference type="PROSITE" id="PS50994">
    <property type="entry name" value="INTEGRASE"/>
    <property type="match status" value="1"/>
</dbReference>
<keyword evidence="8" id="KW-0460">Magnesium</keyword>
<protein>
    <recommendedName>
        <fullName evidence="18">Integrase catalytic domain-containing protein</fullName>
    </recommendedName>
</protein>
<keyword evidence="20" id="KW-1185">Reference proteome</keyword>
<gene>
    <name evidence="19" type="ORF">PSHT_08006</name>
</gene>
<dbReference type="GO" id="GO:0032196">
    <property type="term" value="P:transposition"/>
    <property type="evidence" value="ECO:0007669"/>
    <property type="project" value="UniProtKB-KW"/>
</dbReference>
<dbReference type="CDD" id="cd09272">
    <property type="entry name" value="RNase_HI_RT_Ty1"/>
    <property type="match status" value="1"/>
</dbReference>
<dbReference type="GO" id="GO:0015074">
    <property type="term" value="P:DNA integration"/>
    <property type="evidence" value="ECO:0007669"/>
    <property type="project" value="UniProtKB-KW"/>
</dbReference>
<keyword evidence="3" id="KW-0548">Nucleotidyltransferase</keyword>
<evidence type="ECO:0000256" key="7">
    <source>
        <dbReference type="ARBA" id="ARBA00022801"/>
    </source>
</evidence>
<evidence type="ECO:0000256" key="5">
    <source>
        <dbReference type="ARBA" id="ARBA00022723"/>
    </source>
</evidence>
<dbReference type="Gene3D" id="4.10.60.10">
    <property type="entry name" value="Zinc finger, CCHC-type"/>
    <property type="match status" value="1"/>
</dbReference>
<evidence type="ECO:0000256" key="9">
    <source>
        <dbReference type="ARBA" id="ARBA00022884"/>
    </source>
</evidence>
<dbReference type="OrthoDB" id="3243429at2759"/>
<evidence type="ECO:0000313" key="20">
    <source>
        <dbReference type="Proteomes" id="UP000238274"/>
    </source>
</evidence>
<dbReference type="GO" id="GO:0008270">
    <property type="term" value="F:zinc ion binding"/>
    <property type="evidence" value="ECO:0007669"/>
    <property type="project" value="InterPro"/>
</dbReference>
<feature type="compositionally biased region" description="Pro residues" evidence="17">
    <location>
        <begin position="155"/>
        <end position="165"/>
    </location>
</feature>
<keyword evidence="13" id="KW-0233">DNA recombination</keyword>
<keyword evidence="1" id="KW-0815">Transposition</keyword>
<reference evidence="20" key="2">
    <citation type="journal article" date="2018" name="BMC Genomics">
        <title>Genomic insights into host adaptation between the wheat stripe rust pathogen (Puccinia striiformis f. sp. tritici) and the barley stripe rust pathogen (Puccinia striiformis f. sp. hordei).</title>
        <authorList>
            <person name="Xia C."/>
            <person name="Wang M."/>
            <person name="Yin C."/>
            <person name="Cornejo O.E."/>
            <person name="Hulbert S.H."/>
            <person name="Chen X."/>
        </authorList>
    </citation>
    <scope>NUCLEOTIDE SEQUENCE [LARGE SCALE GENOMIC DNA]</scope>
    <source>
        <strain evidence="20">93TX-2</strain>
    </source>
</reference>
<keyword evidence="4" id="KW-0540">Nuclease</keyword>
<reference evidence="20" key="3">
    <citation type="journal article" date="2018" name="Mol. Plant Microbe Interact.">
        <title>Genome sequence resources for the wheat stripe rust pathogen (Puccinia striiformis f. sp. tritici) and the barley stripe rust pathogen (Puccinia striiformis f. sp. hordei).</title>
        <authorList>
            <person name="Xia C."/>
            <person name="Wang M."/>
            <person name="Yin C."/>
            <person name="Cornejo O.E."/>
            <person name="Hulbert S.H."/>
            <person name="Chen X."/>
        </authorList>
    </citation>
    <scope>NUCLEOTIDE SEQUENCE [LARGE SCALE GENOMIC DNA]</scope>
    <source>
        <strain evidence="20">93TX-2</strain>
    </source>
</reference>
<name>A0A2S4VT33_9BASI</name>
<evidence type="ECO:0000256" key="13">
    <source>
        <dbReference type="ARBA" id="ARBA00023172"/>
    </source>
</evidence>
<dbReference type="VEuPathDB" id="FungiDB:PSTT_14838"/>
<dbReference type="SUPFAM" id="SSF53098">
    <property type="entry name" value="Ribonuclease H-like"/>
    <property type="match status" value="1"/>
</dbReference>
<evidence type="ECO:0000256" key="6">
    <source>
        <dbReference type="ARBA" id="ARBA00022759"/>
    </source>
</evidence>
<comment type="caution">
    <text evidence="19">The sequence shown here is derived from an EMBL/GenBank/DDBJ whole genome shotgun (WGS) entry which is preliminary data.</text>
</comment>
<dbReference type="GO" id="GO:0004519">
    <property type="term" value="F:endonuclease activity"/>
    <property type="evidence" value="ECO:0007669"/>
    <property type="project" value="UniProtKB-KW"/>
</dbReference>
<evidence type="ECO:0000256" key="1">
    <source>
        <dbReference type="ARBA" id="ARBA00022578"/>
    </source>
</evidence>